<feature type="compositionally biased region" description="Basic and acidic residues" evidence="1">
    <location>
        <begin position="8"/>
        <end position="27"/>
    </location>
</feature>
<evidence type="ECO:0000256" key="1">
    <source>
        <dbReference type="SAM" id="MobiDB-lite"/>
    </source>
</evidence>
<accession>Q8LT46</accession>
<dbReference type="RefSeq" id="NP_640319.1">
    <property type="nucleotide sequence ID" value="NC_003907.2"/>
</dbReference>
<keyword evidence="3" id="KW-1185">Reference proteome</keyword>
<dbReference type="GeneID" id="956055"/>
<sequence>MPNPFDQNDEHDTNVNPYEGKDSKEIMDELVGEGKKYKSVEDAVKALAYSQHHITTLESETAKLREAQSQAKTIDEVLAKLQQKQQPSDDNKGSDENDPAAQKPTDDIDVEATVKRLLEQHTSTAQAEANHKQVVDAVKAKYGTKAFDVWDKAEKELGINLEQMAQTSPAATLKLLGISGESAPAQSAATFKGDAKPTPTDQGERPPEGSKRLVDYMLSKGEINRSQAYNLKLKYSADPEKYRA</sequence>
<evidence type="ECO:0000313" key="3">
    <source>
        <dbReference type="Proteomes" id="UP000001794"/>
    </source>
</evidence>
<feature type="region of interest" description="Disordered" evidence="1">
    <location>
        <begin position="80"/>
        <end position="109"/>
    </location>
</feature>
<organism evidence="2 3">
    <name type="scientific">Vibrio phage VpV262</name>
    <dbReference type="NCBI Taxonomy" id="2907796"/>
    <lineage>
        <taxon>Viruses</taxon>
        <taxon>Duplodnaviria</taxon>
        <taxon>Heunggongvirae</taxon>
        <taxon>Uroviricota</taxon>
        <taxon>Caudoviricetes</taxon>
        <taxon>Zobellviridae</taxon>
        <taxon>Vipivirus</taxon>
        <taxon>Vipivirus canadense</taxon>
    </lineage>
</organism>
<dbReference type="Proteomes" id="UP000001794">
    <property type="component" value="Segment"/>
</dbReference>
<dbReference type="EMBL" id="AY095314">
    <property type="protein sequence ID" value="AAM28401.1"/>
    <property type="molecule type" value="Genomic_DNA"/>
</dbReference>
<evidence type="ECO:0000313" key="2">
    <source>
        <dbReference type="EMBL" id="AAM28401.1"/>
    </source>
</evidence>
<feature type="region of interest" description="Disordered" evidence="1">
    <location>
        <begin position="1"/>
        <end position="27"/>
    </location>
</feature>
<protein>
    <submittedName>
        <fullName evidence="2">Uncharacterized protein</fullName>
    </submittedName>
</protein>
<reference evidence="2 3" key="1">
    <citation type="journal article" date="2003" name="Virology">
        <title>The complete sequence of marine bacteriophage VpV262 infecting vibrio parahaemolyticus indicates that an ancestral component of a T7 viral supergroup is widespread in the marine environment.</title>
        <authorList>
            <person name="Hardies S.C."/>
            <person name="Comeau A.M."/>
            <person name="Serwer P."/>
            <person name="Suttle C.A."/>
        </authorList>
    </citation>
    <scope>NUCLEOTIDE SEQUENCE</scope>
</reference>
<name>Q8LT46_9CAUD</name>
<feature type="compositionally biased region" description="Basic and acidic residues" evidence="1">
    <location>
        <begin position="202"/>
        <end position="211"/>
    </location>
</feature>
<dbReference type="KEGG" id="vg:956055"/>
<proteinExistence type="predicted"/>
<feature type="region of interest" description="Disordered" evidence="1">
    <location>
        <begin position="183"/>
        <end position="211"/>
    </location>
</feature>